<dbReference type="NCBIfam" id="TIGR01053">
    <property type="entry name" value="LSD1"/>
    <property type="match status" value="1"/>
</dbReference>
<dbReference type="Proteomes" id="UP001165302">
    <property type="component" value="Unassembled WGS sequence"/>
</dbReference>
<comment type="caution">
    <text evidence="2">The sequence shown here is derived from an EMBL/GenBank/DDBJ whole genome shotgun (WGS) entry which is preliminary data.</text>
</comment>
<protein>
    <recommendedName>
        <fullName evidence="4">Zinc finger domain-containing protein, LSD1 subclass</fullName>
    </recommendedName>
</protein>
<sequence length="372" mass="42162">MSFENKTTEVKKNLRCAECGAPMHYLPGTSSLLCSYCGTKNEIPQLDQIELTVDLSPIPIQEYTDSISNKSESLNQLAEVASCTNCGATTTMDAHIVSTNCPFCASPLVIDHHMEHVLRPNAILPFGIDYKQALSNLKKWGDTLWFAPNDLKHVLNAHSVSGLKGIYIPYWSYNTYAVSAYDGERGEYYYVSRTVRDSDGKTRTVQDRKTRWYDVSGSVSGQLDNILISASTSLSQENSNKVNSWNLDKLVPFDERYLSGFLAQTFQLDHQKGFDLAKTVIDQEVSSWIYQDIGGDEQRINDYNIQLSDITLRYILLPLYMSSYKYKGKTYNILINAFSGRVYGDRPYSFWKIFFLVSAILIVLGFYFAFTS</sequence>
<proteinExistence type="predicted"/>
<keyword evidence="1" id="KW-0472">Membrane</keyword>
<evidence type="ECO:0000256" key="1">
    <source>
        <dbReference type="SAM" id="Phobius"/>
    </source>
</evidence>
<accession>A0ABS7ZA13</accession>
<gene>
    <name evidence="2" type="ORF">IPZ78_11465</name>
</gene>
<reference evidence="2" key="1">
    <citation type="submission" date="2020-10" db="EMBL/GenBank/DDBJ databases">
        <authorList>
            <person name="Lu T."/>
            <person name="Wang Q."/>
            <person name="Han X."/>
        </authorList>
    </citation>
    <scope>NUCLEOTIDE SEQUENCE</scope>
    <source>
        <strain evidence="2">WQ 366</strain>
    </source>
</reference>
<evidence type="ECO:0000313" key="3">
    <source>
        <dbReference type="Proteomes" id="UP001165302"/>
    </source>
</evidence>
<keyword evidence="1" id="KW-1133">Transmembrane helix</keyword>
<keyword evidence="1" id="KW-0812">Transmembrane</keyword>
<keyword evidence="3" id="KW-1185">Reference proteome</keyword>
<name>A0ABS7ZA13_9SPHI</name>
<dbReference type="RefSeq" id="WP_225553833.1">
    <property type="nucleotide sequence ID" value="NZ_JADEYP010000021.1"/>
</dbReference>
<dbReference type="EMBL" id="JADEYP010000021">
    <property type="protein sequence ID" value="MCA5005769.1"/>
    <property type="molecule type" value="Genomic_DNA"/>
</dbReference>
<feature type="transmembrane region" description="Helical" evidence="1">
    <location>
        <begin position="350"/>
        <end position="370"/>
    </location>
</feature>
<evidence type="ECO:0008006" key="4">
    <source>
        <dbReference type="Google" id="ProtNLM"/>
    </source>
</evidence>
<organism evidence="2 3">
    <name type="scientific">Sphingobacterium bovistauri</name>
    <dbReference type="NCBI Taxonomy" id="2781959"/>
    <lineage>
        <taxon>Bacteria</taxon>
        <taxon>Pseudomonadati</taxon>
        <taxon>Bacteroidota</taxon>
        <taxon>Sphingobacteriia</taxon>
        <taxon>Sphingobacteriales</taxon>
        <taxon>Sphingobacteriaceae</taxon>
        <taxon>Sphingobacterium</taxon>
    </lineage>
</organism>
<evidence type="ECO:0000313" key="2">
    <source>
        <dbReference type="EMBL" id="MCA5005769.1"/>
    </source>
</evidence>